<dbReference type="GO" id="GO:0004175">
    <property type="term" value="F:endopeptidase activity"/>
    <property type="evidence" value="ECO:0007669"/>
    <property type="project" value="UniProtKB-ARBA"/>
</dbReference>
<dbReference type="GO" id="GO:0080120">
    <property type="term" value="P:CAAX-box protein maturation"/>
    <property type="evidence" value="ECO:0007669"/>
    <property type="project" value="UniProtKB-ARBA"/>
</dbReference>
<feature type="transmembrane region" description="Helical" evidence="1">
    <location>
        <begin position="7"/>
        <end position="27"/>
    </location>
</feature>
<keyword evidence="3" id="KW-0378">Hydrolase</keyword>
<keyword evidence="3" id="KW-0645">Protease</keyword>
<organism evidence="3 4">
    <name type="scientific">Hyunsoonleella jejuensis</name>
    <dbReference type="NCBI Taxonomy" id="419940"/>
    <lineage>
        <taxon>Bacteria</taxon>
        <taxon>Pseudomonadati</taxon>
        <taxon>Bacteroidota</taxon>
        <taxon>Flavobacteriia</taxon>
        <taxon>Flavobacteriales</taxon>
        <taxon>Flavobacteriaceae</taxon>
    </lineage>
</organism>
<dbReference type="STRING" id="419940.SAMN05421824_2690"/>
<accession>A0A1H9KC98</accession>
<dbReference type="Pfam" id="PF02517">
    <property type="entry name" value="Rce1-like"/>
    <property type="match status" value="1"/>
</dbReference>
<name>A0A1H9KC98_9FLAO</name>
<keyword evidence="1" id="KW-1133">Transmembrane helix</keyword>
<evidence type="ECO:0000313" key="3">
    <source>
        <dbReference type="EMBL" id="SEQ96557.1"/>
    </source>
</evidence>
<keyword evidence="4" id="KW-1185">Reference proteome</keyword>
<dbReference type="RefSeq" id="WP_245738287.1">
    <property type="nucleotide sequence ID" value="NZ_FOFN01000004.1"/>
</dbReference>
<evidence type="ECO:0000313" key="4">
    <source>
        <dbReference type="Proteomes" id="UP000198999"/>
    </source>
</evidence>
<dbReference type="InterPro" id="IPR003675">
    <property type="entry name" value="Rce1/LyrA-like_dom"/>
</dbReference>
<feature type="transmembrane region" description="Helical" evidence="1">
    <location>
        <begin position="138"/>
        <end position="155"/>
    </location>
</feature>
<feature type="transmembrane region" description="Helical" evidence="1">
    <location>
        <begin position="33"/>
        <end position="50"/>
    </location>
</feature>
<gene>
    <name evidence="3" type="ORF">SAMN05421824_2690</name>
</gene>
<reference evidence="3 4" key="1">
    <citation type="submission" date="2016-10" db="EMBL/GenBank/DDBJ databases">
        <authorList>
            <person name="de Groot N.N."/>
        </authorList>
    </citation>
    <scope>NUCLEOTIDE SEQUENCE [LARGE SCALE GENOMIC DNA]</scope>
    <source>
        <strain evidence="3 4">DSM 21035</strain>
    </source>
</reference>
<feature type="transmembrane region" description="Helical" evidence="1">
    <location>
        <begin position="71"/>
        <end position="89"/>
    </location>
</feature>
<feature type="domain" description="CAAX prenyl protease 2/Lysostaphin resistance protein A-like" evidence="2">
    <location>
        <begin position="103"/>
        <end position="192"/>
    </location>
</feature>
<protein>
    <submittedName>
        <fullName evidence="3">CAAX protease self-immunity</fullName>
    </submittedName>
</protein>
<feature type="transmembrane region" description="Helical" evidence="1">
    <location>
        <begin position="189"/>
        <end position="207"/>
    </location>
</feature>
<proteinExistence type="predicted"/>
<evidence type="ECO:0000256" key="1">
    <source>
        <dbReference type="SAM" id="Phobius"/>
    </source>
</evidence>
<dbReference type="AlphaFoldDB" id="A0A1H9KC98"/>
<dbReference type="EMBL" id="FOFN01000004">
    <property type="protein sequence ID" value="SEQ96557.1"/>
    <property type="molecule type" value="Genomic_DNA"/>
</dbReference>
<dbReference type="Proteomes" id="UP000198999">
    <property type="component" value="Unassembled WGS sequence"/>
</dbReference>
<keyword evidence="1" id="KW-0812">Transmembrane</keyword>
<dbReference type="GO" id="GO:0006508">
    <property type="term" value="P:proteolysis"/>
    <property type="evidence" value="ECO:0007669"/>
    <property type="project" value="UniProtKB-KW"/>
</dbReference>
<keyword evidence="1" id="KW-0472">Membrane</keyword>
<sequence>MIHTRVYRGVEFFIIFILVPVSFTLAYHPVIKLSIGFVGFLYVMYVLLKVENQKFKIAPNLNWSVFWKQTMIKLLIIAIITMVFVGFTNKEALFYVLLNKPLKWLILLCVYALFSVYPQELIYRTFFFKRYSVFFRQNRLLVFVNAVIFAMAHLFFKNTLVIALTFLGGILFALTYQKTKSTLLVSIEHAIYGSWLFTVGMGEMLGFPT</sequence>
<feature type="transmembrane region" description="Helical" evidence="1">
    <location>
        <begin position="101"/>
        <end position="117"/>
    </location>
</feature>
<evidence type="ECO:0000259" key="2">
    <source>
        <dbReference type="Pfam" id="PF02517"/>
    </source>
</evidence>
<feature type="transmembrane region" description="Helical" evidence="1">
    <location>
        <begin position="161"/>
        <end position="177"/>
    </location>
</feature>